<gene>
    <name evidence="2" type="ORF">DBRI00130_LOCUS33284</name>
</gene>
<feature type="signal peptide" evidence="1">
    <location>
        <begin position="1"/>
        <end position="20"/>
    </location>
</feature>
<protein>
    <submittedName>
        <fullName evidence="2">Uncharacterized protein</fullName>
    </submittedName>
</protein>
<evidence type="ECO:0000256" key="1">
    <source>
        <dbReference type="SAM" id="SignalP"/>
    </source>
</evidence>
<dbReference type="EMBL" id="HBNS01042839">
    <property type="protein sequence ID" value="CAE4642037.1"/>
    <property type="molecule type" value="Transcribed_RNA"/>
</dbReference>
<keyword evidence="1" id="KW-0732">Signal</keyword>
<name>A0A7S4VFC3_9STRA</name>
<sequence>MKSVAVLLSSVVASPICVSAWLSTSIIHAPLHKRTTLQKARLDDSDESDLIEFYRNSLEKTYTASGFSEEPEFFLHDKEDDLRLHLDDLVVLSTATVYDCDWFEACSPRIEDFEQCDIPDDFKILSSSNTVDIMGFLGIRRAEPLRVEQKNEYRDWD</sequence>
<evidence type="ECO:0000313" key="2">
    <source>
        <dbReference type="EMBL" id="CAE4642037.1"/>
    </source>
</evidence>
<reference evidence="2" key="1">
    <citation type="submission" date="2021-01" db="EMBL/GenBank/DDBJ databases">
        <authorList>
            <person name="Corre E."/>
            <person name="Pelletier E."/>
            <person name="Niang G."/>
            <person name="Scheremetjew M."/>
            <person name="Finn R."/>
            <person name="Kale V."/>
            <person name="Holt S."/>
            <person name="Cochrane G."/>
            <person name="Meng A."/>
            <person name="Brown T."/>
            <person name="Cohen L."/>
        </authorList>
    </citation>
    <scope>NUCLEOTIDE SEQUENCE</scope>
    <source>
        <strain evidence="2">GSO104</strain>
    </source>
</reference>
<accession>A0A7S4VFC3</accession>
<organism evidence="2">
    <name type="scientific">Ditylum brightwellii</name>
    <dbReference type="NCBI Taxonomy" id="49249"/>
    <lineage>
        <taxon>Eukaryota</taxon>
        <taxon>Sar</taxon>
        <taxon>Stramenopiles</taxon>
        <taxon>Ochrophyta</taxon>
        <taxon>Bacillariophyta</taxon>
        <taxon>Mediophyceae</taxon>
        <taxon>Lithodesmiophycidae</taxon>
        <taxon>Lithodesmiales</taxon>
        <taxon>Lithodesmiaceae</taxon>
        <taxon>Ditylum</taxon>
    </lineage>
</organism>
<dbReference type="AlphaFoldDB" id="A0A7S4VFC3"/>
<feature type="chain" id="PRO_5030615551" evidence="1">
    <location>
        <begin position="21"/>
        <end position="157"/>
    </location>
</feature>
<proteinExistence type="predicted"/>